<dbReference type="AlphaFoldDB" id="A0A0E0LCX5"/>
<reference evidence="2" key="2">
    <citation type="submission" date="2018-05" db="EMBL/GenBank/DDBJ databases">
        <title>OpunRS2 (Oryza punctata Reference Sequence Version 2).</title>
        <authorList>
            <person name="Zhang J."/>
            <person name="Kudrna D."/>
            <person name="Lee S."/>
            <person name="Talag J."/>
            <person name="Welchert J."/>
            <person name="Wing R.A."/>
        </authorList>
    </citation>
    <scope>NUCLEOTIDE SEQUENCE [LARGE SCALE GENOMIC DNA]</scope>
</reference>
<accession>A0A0E0LCX5</accession>
<evidence type="ECO:0000313" key="3">
    <source>
        <dbReference type="Proteomes" id="UP000026962"/>
    </source>
</evidence>
<name>A0A0E0LCX5_ORYPU</name>
<dbReference type="HOGENOM" id="CLU_2744394_0_0_1"/>
<organism evidence="2">
    <name type="scientific">Oryza punctata</name>
    <name type="common">Red rice</name>
    <dbReference type="NCBI Taxonomy" id="4537"/>
    <lineage>
        <taxon>Eukaryota</taxon>
        <taxon>Viridiplantae</taxon>
        <taxon>Streptophyta</taxon>
        <taxon>Embryophyta</taxon>
        <taxon>Tracheophyta</taxon>
        <taxon>Spermatophyta</taxon>
        <taxon>Magnoliopsida</taxon>
        <taxon>Liliopsida</taxon>
        <taxon>Poales</taxon>
        <taxon>Poaceae</taxon>
        <taxon>BOP clade</taxon>
        <taxon>Oryzoideae</taxon>
        <taxon>Oryzeae</taxon>
        <taxon>Oryzinae</taxon>
        <taxon>Oryza</taxon>
    </lineage>
</organism>
<evidence type="ECO:0000313" key="2">
    <source>
        <dbReference type="EnsemblPlants" id="OPUNC06G17480.2"/>
    </source>
</evidence>
<evidence type="ECO:0000256" key="1">
    <source>
        <dbReference type="SAM" id="MobiDB-lite"/>
    </source>
</evidence>
<reference evidence="2" key="1">
    <citation type="submission" date="2015-04" db="UniProtKB">
        <authorList>
            <consortium name="EnsemblPlants"/>
        </authorList>
    </citation>
    <scope>IDENTIFICATION</scope>
</reference>
<protein>
    <submittedName>
        <fullName evidence="2">Uncharacterized protein</fullName>
    </submittedName>
</protein>
<proteinExistence type="predicted"/>
<dbReference type="Gramene" id="OPUNC06G17480.2">
    <property type="protein sequence ID" value="OPUNC06G17480.2"/>
    <property type="gene ID" value="OPUNC06G17480"/>
</dbReference>
<keyword evidence="3" id="KW-1185">Reference proteome</keyword>
<sequence length="71" mass="7702">MEVYKLHPCSAYSSSKAIFSAFIASPPLSSSSRLLAHAVASTRSAVYSPRRARGQFNERSGRARPRTTGTN</sequence>
<dbReference type="Proteomes" id="UP000026962">
    <property type="component" value="Chromosome 6"/>
</dbReference>
<dbReference type="EnsemblPlants" id="OPUNC06G17480.2">
    <property type="protein sequence ID" value="OPUNC06G17480.2"/>
    <property type="gene ID" value="OPUNC06G17480"/>
</dbReference>
<feature type="region of interest" description="Disordered" evidence="1">
    <location>
        <begin position="50"/>
        <end position="71"/>
    </location>
</feature>